<sequence length="235" mass="28189">MGYAFFRRVLNHHFQMFMTDEMMAQLLPRYFLCGIMPVADFKVSDKLRGALVSLIDEFAERQRLAQLPEAAKLAAVTVLGWHYLYKRDVLYVVDDCSEQRLREWQTHFPWYEIVEELLERNSLLLETSEQQRYFMLAYIDELNRNFQLEYRLIEVKKVLIHASFPHYKQRQLQALIEAYYGKRVCVKIVESGKEVLQRTDFIITNYQLNNKDAKQILIYPRLVTHEWLLRLNSIL</sequence>
<dbReference type="Proteomes" id="UP000019243">
    <property type="component" value="Unassembled WGS sequence"/>
</dbReference>
<name>W7CVP8_9LIST</name>
<gene>
    <name evidence="1" type="ORF">BCAMP_10400</name>
</gene>
<proteinExistence type="predicted"/>
<protein>
    <submittedName>
        <fullName evidence="1">Uncharacterized protein</fullName>
    </submittedName>
</protein>
<dbReference type="STRING" id="1265861.BCAMP_10400"/>
<accession>W7CVP8</accession>
<keyword evidence="2" id="KW-1185">Reference proteome</keyword>
<dbReference type="EMBL" id="AODH01000044">
    <property type="protein sequence ID" value="EUJ36998.1"/>
    <property type="molecule type" value="Genomic_DNA"/>
</dbReference>
<dbReference type="AlphaFoldDB" id="W7CVP8"/>
<organism evidence="1 2">
    <name type="scientific">Brochothrix campestris FSL F6-1037</name>
    <dbReference type="NCBI Taxonomy" id="1265861"/>
    <lineage>
        <taxon>Bacteria</taxon>
        <taxon>Bacillati</taxon>
        <taxon>Bacillota</taxon>
        <taxon>Bacilli</taxon>
        <taxon>Bacillales</taxon>
        <taxon>Listeriaceae</taxon>
        <taxon>Brochothrix</taxon>
    </lineage>
</organism>
<comment type="caution">
    <text evidence="1">The sequence shown here is derived from an EMBL/GenBank/DDBJ whole genome shotgun (WGS) entry which is preliminary data.</text>
</comment>
<evidence type="ECO:0000313" key="2">
    <source>
        <dbReference type="Proteomes" id="UP000019243"/>
    </source>
</evidence>
<dbReference type="RefSeq" id="WP_035315259.1">
    <property type="nucleotide sequence ID" value="NZ_AODH01000044.1"/>
</dbReference>
<evidence type="ECO:0000313" key="1">
    <source>
        <dbReference type="EMBL" id="EUJ36998.1"/>
    </source>
</evidence>
<reference evidence="1 2" key="1">
    <citation type="submission" date="2012-12" db="EMBL/GenBank/DDBJ databases">
        <title>Novel taxa of Listeriaceae from agricultural environments in the United States.</title>
        <authorList>
            <person name="den Bakker H.C."/>
            <person name="Allred A."/>
            <person name="Warchocki S."/>
            <person name="Wright E.M."/>
            <person name="Burrell A."/>
            <person name="Nightingale K.K."/>
            <person name="Kephart D."/>
            <person name="Wiedmann M."/>
        </authorList>
    </citation>
    <scope>NUCLEOTIDE SEQUENCE [LARGE SCALE GENOMIC DNA]</scope>
    <source>
        <strain evidence="1 2">FSL F6-1037</strain>
    </source>
</reference>